<accession>A0AAW0BQG1</accession>
<evidence type="ECO:0000313" key="2">
    <source>
        <dbReference type="EMBL" id="KAK7028942.1"/>
    </source>
</evidence>
<feature type="region of interest" description="Disordered" evidence="1">
    <location>
        <begin position="1"/>
        <end position="54"/>
    </location>
</feature>
<evidence type="ECO:0000313" key="3">
    <source>
        <dbReference type="Proteomes" id="UP001383192"/>
    </source>
</evidence>
<sequence>MTTNRCAAVVTTKSKGKARAEPLPSSAPSLPLPAPPCAANKDSQTGPIRSKGKKGTRKYITIDAFTPVVLDMEADPRGMTGICQWLVDDNHICGEHYNMNFVCDHVRISHLKPTVPESEWDPESPTFRFKCRWHRCKHAGKELKLCSLKNHFLKHRPPKLCQWCLRVFDRQHLLKDHTKECERNPKNVASGSK</sequence>
<dbReference type="AlphaFoldDB" id="A0AAW0BQG1"/>
<dbReference type="EMBL" id="JAYKXP010000086">
    <property type="protein sequence ID" value="KAK7028942.1"/>
    <property type="molecule type" value="Genomic_DNA"/>
</dbReference>
<keyword evidence="3" id="KW-1185">Reference proteome</keyword>
<comment type="caution">
    <text evidence="2">The sequence shown here is derived from an EMBL/GenBank/DDBJ whole genome shotgun (WGS) entry which is preliminary data.</text>
</comment>
<evidence type="ECO:0008006" key="4">
    <source>
        <dbReference type="Google" id="ProtNLM"/>
    </source>
</evidence>
<protein>
    <recommendedName>
        <fullName evidence="4">C2H2-type domain-containing protein</fullName>
    </recommendedName>
</protein>
<dbReference type="Proteomes" id="UP001383192">
    <property type="component" value="Unassembled WGS sequence"/>
</dbReference>
<reference evidence="2 3" key="1">
    <citation type="submission" date="2024-01" db="EMBL/GenBank/DDBJ databases">
        <title>A draft genome for a cacao thread blight-causing isolate of Paramarasmius palmivorus.</title>
        <authorList>
            <person name="Baruah I.K."/>
            <person name="Bukari Y."/>
            <person name="Amoako-Attah I."/>
            <person name="Meinhardt L.W."/>
            <person name="Bailey B.A."/>
            <person name="Cohen S.P."/>
        </authorList>
    </citation>
    <scope>NUCLEOTIDE SEQUENCE [LARGE SCALE GENOMIC DNA]</scope>
    <source>
        <strain evidence="2 3">GH-12</strain>
    </source>
</reference>
<organism evidence="2 3">
    <name type="scientific">Paramarasmius palmivorus</name>
    <dbReference type="NCBI Taxonomy" id="297713"/>
    <lineage>
        <taxon>Eukaryota</taxon>
        <taxon>Fungi</taxon>
        <taxon>Dikarya</taxon>
        <taxon>Basidiomycota</taxon>
        <taxon>Agaricomycotina</taxon>
        <taxon>Agaricomycetes</taxon>
        <taxon>Agaricomycetidae</taxon>
        <taxon>Agaricales</taxon>
        <taxon>Marasmiineae</taxon>
        <taxon>Marasmiaceae</taxon>
        <taxon>Paramarasmius</taxon>
    </lineage>
</organism>
<name>A0AAW0BQG1_9AGAR</name>
<evidence type="ECO:0000256" key="1">
    <source>
        <dbReference type="SAM" id="MobiDB-lite"/>
    </source>
</evidence>
<gene>
    <name evidence="2" type="ORF">VNI00_014782</name>
</gene>
<proteinExistence type="predicted"/>